<dbReference type="SUPFAM" id="SSF51735">
    <property type="entry name" value="NAD(P)-binding Rossmann-fold domains"/>
    <property type="match status" value="1"/>
</dbReference>
<reference evidence="1 2" key="1">
    <citation type="journal article" date="2022" name="Environ. Microbiol. Rep.">
        <title>Eco-phylogenetic analyses reveal divergent evolution of vitamin B12 metabolism in the marine bacterial family 'Psychromonadaceae'.</title>
        <authorList>
            <person name="Jin X."/>
            <person name="Yang Y."/>
            <person name="Cao H."/>
            <person name="Gao B."/>
            <person name="Zhao Z."/>
        </authorList>
    </citation>
    <scope>NUCLEOTIDE SEQUENCE [LARGE SCALE GENOMIC DNA]</scope>
    <source>
        <strain evidence="1 2">MKS20</strain>
    </source>
</reference>
<gene>
    <name evidence="1" type="ORF">K6Y31_06495</name>
</gene>
<organism evidence="1 2">
    <name type="scientific">Motilimonas cestriensis</name>
    <dbReference type="NCBI Taxonomy" id="2742685"/>
    <lineage>
        <taxon>Bacteria</taxon>
        <taxon>Pseudomonadati</taxon>
        <taxon>Pseudomonadota</taxon>
        <taxon>Gammaproteobacteria</taxon>
        <taxon>Alteromonadales</taxon>
        <taxon>Alteromonadales genera incertae sedis</taxon>
        <taxon>Motilimonas</taxon>
    </lineage>
</organism>
<dbReference type="PANTHER" id="PTHR43544">
    <property type="entry name" value="SHORT-CHAIN DEHYDROGENASE/REDUCTASE"/>
    <property type="match status" value="1"/>
</dbReference>
<dbReference type="Gene3D" id="3.40.50.720">
    <property type="entry name" value="NAD(P)-binding Rossmann-like Domain"/>
    <property type="match status" value="1"/>
</dbReference>
<proteinExistence type="predicted"/>
<dbReference type="PANTHER" id="PTHR43544:SF12">
    <property type="entry name" value="NAD(P)-BINDING ROSSMANN-FOLD SUPERFAMILY PROTEIN"/>
    <property type="match status" value="1"/>
</dbReference>
<dbReference type="Proteomes" id="UP001201273">
    <property type="component" value="Unassembled WGS sequence"/>
</dbReference>
<dbReference type="EMBL" id="JAIMJA010000005">
    <property type="protein sequence ID" value="MCE2594458.1"/>
    <property type="molecule type" value="Genomic_DNA"/>
</dbReference>
<evidence type="ECO:0000313" key="1">
    <source>
        <dbReference type="EMBL" id="MCE2594458.1"/>
    </source>
</evidence>
<dbReference type="InterPro" id="IPR051468">
    <property type="entry name" value="Fungal_SecMetab_SDRs"/>
</dbReference>
<dbReference type="InterPro" id="IPR036291">
    <property type="entry name" value="NAD(P)-bd_dom_sf"/>
</dbReference>
<dbReference type="InterPro" id="IPR002347">
    <property type="entry name" value="SDR_fam"/>
</dbReference>
<keyword evidence="2" id="KW-1185">Reference proteome</keyword>
<accession>A0ABS8W8B5</accession>
<evidence type="ECO:0000313" key="2">
    <source>
        <dbReference type="Proteomes" id="UP001201273"/>
    </source>
</evidence>
<dbReference type="Pfam" id="PF00106">
    <property type="entry name" value="adh_short"/>
    <property type="match status" value="1"/>
</dbReference>
<sequence length="249" mass="27804">MPNQPQYCAIVIGASSAIAQQLIMQLSNDEQIQIVYAISRQHTNPKIGPKVEPLTCDNSEAAILASLKQIDIHLPIRYVFVCNGFLHGKHAITQAEITPEKRLEDITPENVLAVMQSNMLVPLMWLKHLVHRLPPKLESHVVIFSARVGSIQDNQLGGWYSYRASKAALNMMIKNAAIEYGRRLKQVKIISFHPGTTDTPLSRPFQANVAKEKLFAAEFVATQLLSLLPSYPPNGQASFIDWQGQAIDW</sequence>
<dbReference type="RefSeq" id="WP_233052001.1">
    <property type="nucleotide sequence ID" value="NZ_JAIMJA010000005.1"/>
</dbReference>
<comment type="caution">
    <text evidence="1">The sequence shown here is derived from an EMBL/GenBank/DDBJ whole genome shotgun (WGS) entry which is preliminary data.</text>
</comment>
<protein>
    <submittedName>
        <fullName evidence="1">SDR family NAD(P)-dependent oxidoreductase</fullName>
    </submittedName>
</protein>
<dbReference type="PRINTS" id="PR00081">
    <property type="entry name" value="GDHRDH"/>
</dbReference>
<name>A0ABS8W8B5_9GAMM</name>